<accession>A0A2P8CNM7</accession>
<dbReference type="AlphaFoldDB" id="A0A2P8CNM7"/>
<evidence type="ECO:0000256" key="1">
    <source>
        <dbReference type="SAM" id="Phobius"/>
    </source>
</evidence>
<dbReference type="EMBL" id="PYGA01000034">
    <property type="protein sequence ID" value="PSK86540.1"/>
    <property type="molecule type" value="Genomic_DNA"/>
</dbReference>
<gene>
    <name evidence="2" type="ORF">CLV63_13427</name>
</gene>
<sequence length="130" mass="14202">MGYQIIGDTAMLLHFGFLAYVMFGGFLGWKWPKAFWPHLIIAAYGLGIVLIDWPCLLTEIEEWARVSNGGAPMPNGFIDHYLTGVIYPREHLLTSRIVIGAVVAVSWAGTAWRAAHRGGAAPVAAPVKKP</sequence>
<feature type="transmembrane region" description="Helical" evidence="1">
    <location>
        <begin position="12"/>
        <end position="29"/>
    </location>
</feature>
<evidence type="ECO:0000313" key="2">
    <source>
        <dbReference type="EMBL" id="PSK86540.1"/>
    </source>
</evidence>
<dbReference type="Proteomes" id="UP000240542">
    <property type="component" value="Unassembled WGS sequence"/>
</dbReference>
<name>A0A2P8CNM7_9ACTN</name>
<keyword evidence="1" id="KW-0812">Transmembrane</keyword>
<organism evidence="2 3">
    <name type="scientific">Murinocardiopsis flavida</name>
    <dbReference type="NCBI Taxonomy" id="645275"/>
    <lineage>
        <taxon>Bacteria</taxon>
        <taxon>Bacillati</taxon>
        <taxon>Actinomycetota</taxon>
        <taxon>Actinomycetes</taxon>
        <taxon>Streptosporangiales</taxon>
        <taxon>Nocardiopsidaceae</taxon>
        <taxon>Murinocardiopsis</taxon>
    </lineage>
</organism>
<keyword evidence="1" id="KW-0472">Membrane</keyword>
<dbReference type="InterPro" id="IPR021218">
    <property type="entry name" value="DUF2784"/>
</dbReference>
<comment type="caution">
    <text evidence="2">The sequence shown here is derived from an EMBL/GenBank/DDBJ whole genome shotgun (WGS) entry which is preliminary data.</text>
</comment>
<proteinExistence type="predicted"/>
<feature type="transmembrane region" description="Helical" evidence="1">
    <location>
        <begin position="35"/>
        <end position="57"/>
    </location>
</feature>
<protein>
    <submittedName>
        <fullName evidence="2">Uncharacterized protein DUF2784</fullName>
    </submittedName>
</protein>
<dbReference type="Pfam" id="PF10861">
    <property type="entry name" value="DUF2784"/>
    <property type="match status" value="1"/>
</dbReference>
<evidence type="ECO:0000313" key="3">
    <source>
        <dbReference type="Proteomes" id="UP000240542"/>
    </source>
</evidence>
<keyword evidence="1" id="KW-1133">Transmembrane helix</keyword>
<reference evidence="2 3" key="1">
    <citation type="submission" date="2018-03" db="EMBL/GenBank/DDBJ databases">
        <title>Genomic Encyclopedia of Archaeal and Bacterial Type Strains, Phase II (KMG-II): from individual species to whole genera.</title>
        <authorList>
            <person name="Goeker M."/>
        </authorList>
    </citation>
    <scope>NUCLEOTIDE SEQUENCE [LARGE SCALE GENOMIC DNA]</scope>
    <source>
        <strain evidence="2 3">DSM 45312</strain>
    </source>
</reference>
<dbReference type="RefSeq" id="WP_106586698.1">
    <property type="nucleotide sequence ID" value="NZ_PYGA01000034.1"/>
</dbReference>
<dbReference type="OrthoDB" id="370375at2"/>
<keyword evidence="3" id="KW-1185">Reference proteome</keyword>